<dbReference type="GO" id="GO:0005886">
    <property type="term" value="C:plasma membrane"/>
    <property type="evidence" value="ECO:0007669"/>
    <property type="project" value="TreeGrafter"/>
</dbReference>
<dbReference type="Proteomes" id="UP000186677">
    <property type="component" value="Unassembled WGS sequence"/>
</dbReference>
<dbReference type="InterPro" id="IPR050428">
    <property type="entry name" value="TCS_sensor_his_kinase"/>
</dbReference>
<feature type="transmembrane region" description="Helical" evidence="6">
    <location>
        <begin position="154"/>
        <end position="177"/>
    </location>
</feature>
<dbReference type="InterPro" id="IPR036890">
    <property type="entry name" value="HATPase_C_sf"/>
</dbReference>
<dbReference type="GO" id="GO:0000155">
    <property type="term" value="F:phosphorelay sensor kinase activity"/>
    <property type="evidence" value="ECO:0007669"/>
    <property type="project" value="InterPro"/>
</dbReference>
<dbReference type="Pfam" id="PF00512">
    <property type="entry name" value="HisKA"/>
    <property type="match status" value="1"/>
</dbReference>
<dbReference type="InterPro" id="IPR036097">
    <property type="entry name" value="HisK_dim/P_sf"/>
</dbReference>
<reference evidence="9 10" key="1">
    <citation type="submission" date="2016-11" db="EMBL/GenBank/DDBJ databases">
        <title>Draft genome of Pseudomonas versuta A4R1.12.</title>
        <authorList>
            <person name="See-Too W.-S."/>
        </authorList>
    </citation>
    <scope>NUCLEOTIDE SEQUENCE [LARGE SCALE GENOMIC DNA]</scope>
    <source>
        <strain evidence="9 10">A4R1.12</strain>
    </source>
</reference>
<evidence type="ECO:0000256" key="1">
    <source>
        <dbReference type="ARBA" id="ARBA00000085"/>
    </source>
</evidence>
<evidence type="ECO:0000256" key="5">
    <source>
        <dbReference type="ARBA" id="ARBA00022777"/>
    </source>
</evidence>
<feature type="domain" description="Histidine kinase" evidence="7">
    <location>
        <begin position="235"/>
        <end position="422"/>
    </location>
</feature>
<keyword evidence="6" id="KW-0812">Transmembrane</keyword>
<evidence type="ECO:0000256" key="6">
    <source>
        <dbReference type="SAM" id="Phobius"/>
    </source>
</evidence>
<dbReference type="PANTHER" id="PTHR45436:SF16">
    <property type="entry name" value="HISTIDINE KINASE"/>
    <property type="match status" value="1"/>
</dbReference>
<dbReference type="InterPro" id="IPR003661">
    <property type="entry name" value="HisK_dim/P_dom"/>
</dbReference>
<feature type="transmembrane region" description="Helical" evidence="6">
    <location>
        <begin position="9"/>
        <end position="30"/>
    </location>
</feature>
<accession>A0A1Q4KC63</accession>
<dbReference type="SMART" id="SM00388">
    <property type="entry name" value="HisKA"/>
    <property type="match status" value="1"/>
</dbReference>
<sequence>MRQGLSLKYVMGGGIGLMIGAILVVCVQILSTYTGHGVDYIGSYIMEEEALYFSERYEKDPLTPLPKTAFFTGVIGKQSLPENVRLLLESPPTRVVGTVQIFEDTPEAPFAVYLQMQPLDDGKVLYLFETLRDEDREEVPRLSEEYFEKKIRGLIAVGLSVPLTALLVIVGLVWLIINPLHRLTRWSTAQGNPGANPGLRPNFSYRELNILASSLADSVQRVKAASLREERLLRYSSHELRTPLAIAKANLQLLALNGELSPPLQRLQRSVQNMQNITETLLWMSKEHSAAPARETVDIRLMLGELMEDHEYLAGSRNLKLMITAQETLYLLPAQACRIIFGNLLRNVLQYADEGYIEIVCTPQQLSVINRVGVLRSGDDSADFGYGLGLELVQQLCERLGWQVHLHEEGHCFTAVIIFAPY</sequence>
<evidence type="ECO:0000313" key="11">
    <source>
        <dbReference type="Proteomes" id="UP000186677"/>
    </source>
</evidence>
<evidence type="ECO:0000313" key="8">
    <source>
        <dbReference type="EMBL" id="OKA17951.1"/>
    </source>
</evidence>
<dbReference type="Proteomes" id="UP000185990">
    <property type="component" value="Unassembled WGS sequence"/>
</dbReference>
<keyword evidence="6" id="KW-1133">Transmembrane helix</keyword>
<gene>
    <name evidence="8" type="ORF">BOH73_21165</name>
    <name evidence="9" type="ORF">BOH74_07090</name>
</gene>
<evidence type="ECO:0000313" key="9">
    <source>
        <dbReference type="EMBL" id="OKA26085.1"/>
    </source>
</evidence>
<dbReference type="PANTHER" id="PTHR45436">
    <property type="entry name" value="SENSOR HISTIDINE KINASE YKOH"/>
    <property type="match status" value="1"/>
</dbReference>
<keyword evidence="4" id="KW-0808">Transferase</keyword>
<evidence type="ECO:0000259" key="7">
    <source>
        <dbReference type="PROSITE" id="PS50109"/>
    </source>
</evidence>
<evidence type="ECO:0000313" key="10">
    <source>
        <dbReference type="Proteomes" id="UP000185990"/>
    </source>
</evidence>
<evidence type="ECO:0000256" key="2">
    <source>
        <dbReference type="ARBA" id="ARBA00012438"/>
    </source>
</evidence>
<dbReference type="SUPFAM" id="SSF55874">
    <property type="entry name" value="ATPase domain of HSP90 chaperone/DNA topoisomerase II/histidine kinase"/>
    <property type="match status" value="1"/>
</dbReference>
<proteinExistence type="predicted"/>
<comment type="caution">
    <text evidence="9">The sequence shown here is derived from an EMBL/GenBank/DDBJ whole genome shotgun (WGS) entry which is preliminary data.</text>
</comment>
<dbReference type="CDD" id="cd00082">
    <property type="entry name" value="HisKA"/>
    <property type="match status" value="1"/>
</dbReference>
<dbReference type="SUPFAM" id="SSF47384">
    <property type="entry name" value="Homodimeric domain of signal transducing histidine kinase"/>
    <property type="match status" value="1"/>
</dbReference>
<protein>
    <recommendedName>
        <fullName evidence="2">histidine kinase</fullName>
        <ecNumber evidence="2">2.7.13.3</ecNumber>
    </recommendedName>
</protein>
<keyword evidence="3" id="KW-0597">Phosphoprotein</keyword>
<dbReference type="AlphaFoldDB" id="A0A0M3UDN2"/>
<keyword evidence="11" id="KW-1185">Reference proteome</keyword>
<dbReference type="EMBL" id="MPJD01000013">
    <property type="protein sequence ID" value="OKA26085.1"/>
    <property type="molecule type" value="Genomic_DNA"/>
</dbReference>
<name>A0A0M3UDN2_9PSED</name>
<evidence type="ECO:0000256" key="4">
    <source>
        <dbReference type="ARBA" id="ARBA00022679"/>
    </source>
</evidence>
<keyword evidence="5" id="KW-0418">Kinase</keyword>
<reference evidence="8 11" key="2">
    <citation type="submission" date="2016-11" db="EMBL/GenBank/DDBJ databases">
        <title>Draft genome of Pseudomonas versuta A4R1.5.</title>
        <authorList>
            <person name="See-Too W.-S."/>
        </authorList>
    </citation>
    <scope>NUCLEOTIDE SEQUENCE [LARGE SCALE GENOMIC DNA]</scope>
    <source>
        <strain evidence="8 11">A4R1.5</strain>
    </source>
</reference>
<dbReference type="Gene3D" id="1.10.287.130">
    <property type="match status" value="1"/>
</dbReference>
<dbReference type="InterPro" id="IPR005467">
    <property type="entry name" value="His_kinase_dom"/>
</dbReference>
<organism evidence="9 10">
    <name type="scientific">Pseudomonas versuta</name>
    <dbReference type="NCBI Taxonomy" id="1788301"/>
    <lineage>
        <taxon>Bacteria</taxon>
        <taxon>Pseudomonadati</taxon>
        <taxon>Pseudomonadota</taxon>
        <taxon>Gammaproteobacteria</taxon>
        <taxon>Pseudomonadales</taxon>
        <taxon>Pseudomonadaceae</taxon>
        <taxon>Pseudomonas</taxon>
    </lineage>
</organism>
<dbReference type="EC" id="2.7.13.3" evidence="2"/>
<dbReference type="KEGG" id="ppsy:AOC04_05715"/>
<keyword evidence="6" id="KW-0472">Membrane</keyword>
<accession>A0A0M3UDN2</accession>
<dbReference type="Gene3D" id="3.30.565.10">
    <property type="entry name" value="Histidine kinase-like ATPase, C-terminal domain"/>
    <property type="match status" value="1"/>
</dbReference>
<evidence type="ECO:0000256" key="3">
    <source>
        <dbReference type="ARBA" id="ARBA00022553"/>
    </source>
</evidence>
<comment type="catalytic activity">
    <reaction evidence="1">
        <text>ATP + protein L-histidine = ADP + protein N-phospho-L-histidine.</text>
        <dbReference type="EC" id="2.7.13.3"/>
    </reaction>
</comment>
<dbReference type="PROSITE" id="PS50109">
    <property type="entry name" value="HIS_KIN"/>
    <property type="match status" value="1"/>
</dbReference>
<dbReference type="EMBL" id="MPJC01000022">
    <property type="protein sequence ID" value="OKA17951.1"/>
    <property type="molecule type" value="Genomic_DNA"/>
</dbReference>